<reference evidence="1 2" key="1">
    <citation type="submission" date="2013-01" db="EMBL/GenBank/DDBJ databases">
        <authorList>
            <person name="Harkins D.M."/>
            <person name="Durkin A.S."/>
            <person name="Brinkac L.M."/>
            <person name="Haft D.H."/>
            <person name="Selengut J.D."/>
            <person name="Sanka R."/>
            <person name="DePew J."/>
            <person name="Purushe J."/>
            <person name="Matthias M.A."/>
            <person name="Vinetz J.M."/>
            <person name="Sutton G.G."/>
            <person name="Nierman W.C."/>
            <person name="Fouts D.E."/>
        </authorList>
    </citation>
    <scope>NUCLEOTIDE SEQUENCE [LARGE SCALE GENOMIC DNA]</scope>
    <source>
        <strain evidence="1 2">HAI1536</strain>
    </source>
</reference>
<proteinExistence type="predicted"/>
<dbReference type="Proteomes" id="UP000012112">
    <property type="component" value="Unassembled WGS sequence"/>
</dbReference>
<gene>
    <name evidence="1" type="ORF">LEP1GSC172_0594</name>
</gene>
<accession>M6VE25</accession>
<name>M6VE25_9LEPT</name>
<evidence type="ECO:0000313" key="2">
    <source>
        <dbReference type="Proteomes" id="UP000012112"/>
    </source>
</evidence>
<sequence>MDTFFGSRETKSEKKENSFFRNCLKNRGILSFWKDLLQFFNK</sequence>
<protein>
    <submittedName>
        <fullName evidence="1">Uncharacterized protein</fullName>
    </submittedName>
</protein>
<dbReference type="EMBL" id="AKWD02000005">
    <property type="protein sequence ID" value="EMO55722.1"/>
    <property type="molecule type" value="Genomic_DNA"/>
</dbReference>
<comment type="caution">
    <text evidence="1">The sequence shown here is derived from an EMBL/GenBank/DDBJ whole genome shotgun (WGS) entry which is preliminary data.</text>
</comment>
<dbReference type="AlphaFoldDB" id="M6VE25"/>
<organism evidence="1 2">
    <name type="scientific">Leptospira noguchii</name>
    <dbReference type="NCBI Taxonomy" id="28182"/>
    <lineage>
        <taxon>Bacteria</taxon>
        <taxon>Pseudomonadati</taxon>
        <taxon>Spirochaetota</taxon>
        <taxon>Spirochaetia</taxon>
        <taxon>Leptospirales</taxon>
        <taxon>Leptospiraceae</taxon>
        <taxon>Leptospira</taxon>
    </lineage>
</organism>
<evidence type="ECO:0000313" key="1">
    <source>
        <dbReference type="EMBL" id="EMO55722.1"/>
    </source>
</evidence>